<dbReference type="GO" id="GO:0003700">
    <property type="term" value="F:DNA-binding transcription factor activity"/>
    <property type="evidence" value="ECO:0007669"/>
    <property type="project" value="InterPro"/>
</dbReference>
<dbReference type="InterPro" id="IPR012925">
    <property type="entry name" value="TipAS_dom"/>
</dbReference>
<evidence type="ECO:0000256" key="3">
    <source>
        <dbReference type="ARBA" id="ARBA00023159"/>
    </source>
</evidence>
<keyword evidence="4" id="KW-0804">Transcription</keyword>
<keyword evidence="3" id="KW-0010">Activator</keyword>
<dbReference type="InterPro" id="IPR000551">
    <property type="entry name" value="MerR-type_HTH_dom"/>
</dbReference>
<accession>D3F749</accession>
<sequence length="258" mass="29467">MPRVNEYTVGEVARLSHVSVRTLHHYDDIGLLTPDGRSEAGYRLYSDADLRRLRQILFYRELEFRLDEIAAILADPDAGSHDHLRRQHRLLRERHARTAALLGAIEQEMEAQNMGISLTPEEQFEIFGTDRFAEYSDEAGQRWGDSDAWKESQRRTAAYTKDDWIAIKAEADANIARFADALRIGEPATGPVAMELAEAYRLHLSRWFYDCSHEMHRGIAELFVSDPRYGTTWDEVAPGFTQYVHDAIVANADRAKAS</sequence>
<evidence type="ECO:0000256" key="4">
    <source>
        <dbReference type="ARBA" id="ARBA00023163"/>
    </source>
</evidence>
<proteinExistence type="predicted"/>
<dbReference type="SUPFAM" id="SSF46955">
    <property type="entry name" value="Putative DNA-binding domain"/>
    <property type="match status" value="1"/>
</dbReference>
<gene>
    <name evidence="6" type="ordered locus">Cwoe_0384</name>
</gene>
<dbReference type="InterPro" id="IPR009061">
    <property type="entry name" value="DNA-bd_dom_put_sf"/>
</dbReference>
<evidence type="ECO:0000313" key="6">
    <source>
        <dbReference type="EMBL" id="ADB48820.1"/>
    </source>
</evidence>
<evidence type="ECO:0000313" key="7">
    <source>
        <dbReference type="Proteomes" id="UP000008229"/>
    </source>
</evidence>
<dbReference type="eggNOG" id="COG0789">
    <property type="taxonomic scope" value="Bacteria"/>
</dbReference>
<dbReference type="PRINTS" id="PR00040">
    <property type="entry name" value="HTHMERR"/>
</dbReference>
<keyword evidence="2" id="KW-0238">DNA-binding</keyword>
<dbReference type="GO" id="GO:0003677">
    <property type="term" value="F:DNA binding"/>
    <property type="evidence" value="ECO:0007669"/>
    <property type="project" value="UniProtKB-KW"/>
</dbReference>
<dbReference type="HOGENOM" id="CLU_060077_0_6_11"/>
<dbReference type="CDD" id="cd01106">
    <property type="entry name" value="HTH_TipAL-Mta"/>
    <property type="match status" value="1"/>
</dbReference>
<dbReference type="PROSITE" id="PS50937">
    <property type="entry name" value="HTH_MERR_2"/>
    <property type="match status" value="1"/>
</dbReference>
<evidence type="ECO:0000259" key="5">
    <source>
        <dbReference type="PROSITE" id="PS50937"/>
    </source>
</evidence>
<dbReference type="Pfam" id="PF07739">
    <property type="entry name" value="TipAS"/>
    <property type="match status" value="1"/>
</dbReference>
<dbReference type="SMART" id="SM00422">
    <property type="entry name" value="HTH_MERR"/>
    <property type="match status" value="1"/>
</dbReference>
<dbReference type="STRING" id="469383.Cwoe_0384"/>
<evidence type="ECO:0000256" key="1">
    <source>
        <dbReference type="ARBA" id="ARBA00023015"/>
    </source>
</evidence>
<feature type="domain" description="HTH merR-type" evidence="5">
    <location>
        <begin position="6"/>
        <end position="75"/>
    </location>
</feature>
<dbReference type="Gene3D" id="1.10.1660.10">
    <property type="match status" value="1"/>
</dbReference>
<reference evidence="6 7" key="1">
    <citation type="journal article" date="2010" name="Stand. Genomic Sci.">
        <title>Complete genome sequence of Conexibacter woesei type strain (ID131577).</title>
        <authorList>
            <person name="Pukall R."/>
            <person name="Lapidus A."/>
            <person name="Glavina Del Rio T."/>
            <person name="Copeland A."/>
            <person name="Tice H."/>
            <person name="Cheng J.-F."/>
            <person name="Lucas S."/>
            <person name="Chen F."/>
            <person name="Nolan M."/>
            <person name="Bruce D."/>
            <person name="Goodwin L."/>
            <person name="Pitluck S."/>
            <person name="Mavromatis K."/>
            <person name="Ivanova N."/>
            <person name="Ovchinnikova G."/>
            <person name="Pati A."/>
            <person name="Chen A."/>
            <person name="Palaniappan K."/>
            <person name="Land M."/>
            <person name="Hauser L."/>
            <person name="Chang Y.-J."/>
            <person name="Jeffries C.D."/>
            <person name="Chain P."/>
            <person name="Meincke L."/>
            <person name="Sims D."/>
            <person name="Brettin T."/>
            <person name="Detter J.C."/>
            <person name="Rohde M."/>
            <person name="Goeker M."/>
            <person name="Bristow J."/>
            <person name="Eisen J.A."/>
            <person name="Markowitz V."/>
            <person name="Kyrpides N.C."/>
            <person name="Klenk H.-P."/>
            <person name="Hugenholtz P."/>
        </authorList>
    </citation>
    <scope>NUCLEOTIDE SEQUENCE [LARGE SCALE GENOMIC DNA]</scope>
    <source>
        <strain evidence="7">DSM 14684 / CIP 108061 / JCM 11494 / NBRC 100937 / ID131577</strain>
    </source>
</reference>
<dbReference type="InterPro" id="IPR036244">
    <property type="entry name" value="TipA-like_antibiotic-bd"/>
</dbReference>
<dbReference type="Gene3D" id="1.10.490.50">
    <property type="entry name" value="Antibiotic binding domain of TipA-like multidrug resistance regulators"/>
    <property type="match status" value="1"/>
</dbReference>
<dbReference type="KEGG" id="cwo:Cwoe_0384"/>
<dbReference type="SUPFAM" id="SSF89082">
    <property type="entry name" value="Antibiotic binding domain of TipA-like multidrug resistance regulators"/>
    <property type="match status" value="1"/>
</dbReference>
<dbReference type="EMBL" id="CP001854">
    <property type="protein sequence ID" value="ADB48820.1"/>
    <property type="molecule type" value="Genomic_DNA"/>
</dbReference>
<dbReference type="PANTHER" id="PTHR30204">
    <property type="entry name" value="REDOX-CYCLING DRUG-SENSING TRANSCRIPTIONAL ACTIVATOR SOXR"/>
    <property type="match status" value="1"/>
</dbReference>
<dbReference type="Proteomes" id="UP000008229">
    <property type="component" value="Chromosome"/>
</dbReference>
<dbReference type="AlphaFoldDB" id="D3F749"/>
<organism evidence="6 7">
    <name type="scientific">Conexibacter woesei (strain DSM 14684 / CCUG 47730 / CIP 108061 / JCM 11494 / NBRC 100937 / ID131577)</name>
    <dbReference type="NCBI Taxonomy" id="469383"/>
    <lineage>
        <taxon>Bacteria</taxon>
        <taxon>Bacillati</taxon>
        <taxon>Actinomycetota</taxon>
        <taxon>Thermoleophilia</taxon>
        <taxon>Solirubrobacterales</taxon>
        <taxon>Conexibacteraceae</taxon>
        <taxon>Conexibacter</taxon>
    </lineage>
</organism>
<name>D3F749_CONWI</name>
<dbReference type="Pfam" id="PF13411">
    <property type="entry name" value="MerR_1"/>
    <property type="match status" value="1"/>
</dbReference>
<evidence type="ECO:0000256" key="2">
    <source>
        <dbReference type="ARBA" id="ARBA00023125"/>
    </source>
</evidence>
<reference evidence="7" key="2">
    <citation type="submission" date="2010-01" db="EMBL/GenBank/DDBJ databases">
        <title>The complete genome of Conexibacter woesei DSM 14684.</title>
        <authorList>
            <consortium name="US DOE Joint Genome Institute (JGI-PGF)"/>
            <person name="Lucas S."/>
            <person name="Copeland A."/>
            <person name="Lapidus A."/>
            <person name="Glavina del Rio T."/>
            <person name="Dalin E."/>
            <person name="Tice H."/>
            <person name="Bruce D."/>
            <person name="Goodwin L."/>
            <person name="Pitluck S."/>
            <person name="Kyrpides N."/>
            <person name="Mavromatis K."/>
            <person name="Ivanova N."/>
            <person name="Mikhailova N."/>
            <person name="Chertkov O."/>
            <person name="Brettin T."/>
            <person name="Detter J.C."/>
            <person name="Han C."/>
            <person name="Larimer F."/>
            <person name="Land M."/>
            <person name="Hauser L."/>
            <person name="Markowitz V."/>
            <person name="Cheng J.-F."/>
            <person name="Hugenholtz P."/>
            <person name="Woyke T."/>
            <person name="Wu D."/>
            <person name="Pukall R."/>
            <person name="Steenblock K."/>
            <person name="Schneider S."/>
            <person name="Klenk H.-P."/>
            <person name="Eisen J.A."/>
        </authorList>
    </citation>
    <scope>NUCLEOTIDE SEQUENCE [LARGE SCALE GENOMIC DNA]</scope>
    <source>
        <strain evidence="7">DSM 14684 / CIP 108061 / JCM 11494 / NBRC 100937 / ID131577</strain>
    </source>
</reference>
<dbReference type="RefSeq" id="WP_012931873.1">
    <property type="nucleotide sequence ID" value="NC_013739.1"/>
</dbReference>
<dbReference type="PANTHER" id="PTHR30204:SF90">
    <property type="entry name" value="HTH-TYPE TRANSCRIPTIONAL ACTIVATOR MTA"/>
    <property type="match status" value="1"/>
</dbReference>
<keyword evidence="1" id="KW-0805">Transcription regulation</keyword>
<keyword evidence="7" id="KW-1185">Reference proteome</keyword>
<protein>
    <submittedName>
        <fullName evidence="6">Transcriptional regulator, MerR family</fullName>
    </submittedName>
</protein>
<dbReference type="InterPro" id="IPR047057">
    <property type="entry name" value="MerR_fam"/>
</dbReference>